<dbReference type="RefSeq" id="WP_135625044.1">
    <property type="nucleotide sequence ID" value="NZ_RQGD01000046.1"/>
</dbReference>
<dbReference type="OrthoDB" id="8807969at2"/>
<comment type="caution">
    <text evidence="1">The sequence shown here is derived from an EMBL/GenBank/DDBJ whole genome shotgun (WGS) entry which is preliminary data.</text>
</comment>
<evidence type="ECO:0008006" key="3">
    <source>
        <dbReference type="Google" id="ProtNLM"/>
    </source>
</evidence>
<dbReference type="EMBL" id="RQGD01000046">
    <property type="protein sequence ID" value="TGL56264.1"/>
    <property type="molecule type" value="Genomic_DNA"/>
</dbReference>
<organism evidence="1 2">
    <name type="scientific">Leptospira ognonensis</name>
    <dbReference type="NCBI Taxonomy" id="2484945"/>
    <lineage>
        <taxon>Bacteria</taxon>
        <taxon>Pseudomonadati</taxon>
        <taxon>Spirochaetota</taxon>
        <taxon>Spirochaetia</taxon>
        <taxon>Leptospirales</taxon>
        <taxon>Leptospiraceae</taxon>
        <taxon>Leptospira</taxon>
    </lineage>
</organism>
<accession>A0A4R9JW65</accession>
<evidence type="ECO:0000313" key="2">
    <source>
        <dbReference type="Proteomes" id="UP000297693"/>
    </source>
</evidence>
<proteinExistence type="predicted"/>
<evidence type="ECO:0000313" key="1">
    <source>
        <dbReference type="EMBL" id="TGL56264.1"/>
    </source>
</evidence>
<protein>
    <recommendedName>
        <fullName evidence="3">Exo-alpha-sialidase</fullName>
    </recommendedName>
</protein>
<keyword evidence="2" id="KW-1185">Reference proteome</keyword>
<sequence length="363" mass="38281">MKSANLKFQNILKGIFALSLLLTTSFCQKKEDPNKDVLGQFLFWQTILAPSTSSIPANATCLIVANGAILGNADSTYKDWSGARISNTFGAKDTDGNFIYAQDAIHDGTSWFLGEALGIVKSNSSNGWQTLTRSHDYIYGIATSGGTTIGVGRAGLILRSTNGTTASDISATGVSPNNLSTIAVGNGTWVAGGNLANQTSFNSSILYSTNNGTNWTASTNNKAMVVVKIIYANSMFVAVGGSGIISTSTDGITWTIRTGEDSSFNFSDIAFGNGIFVAVGTTSTQSSHFTSTDGITWTKSNRVLLRSISYDSTNATFVGVQPTSASNSIYTKVSTSKDGLSWSNVTTSFGISETIFLGKIRCK</sequence>
<dbReference type="Proteomes" id="UP000297693">
    <property type="component" value="Unassembled WGS sequence"/>
</dbReference>
<gene>
    <name evidence="1" type="ORF">EHQ58_16655</name>
</gene>
<reference evidence="1" key="1">
    <citation type="journal article" date="2019" name="PLoS Negl. Trop. Dis.">
        <title>Revisiting the worldwide diversity of Leptospira species in the environment.</title>
        <authorList>
            <person name="Vincent A.T."/>
            <person name="Schiettekatte O."/>
            <person name="Bourhy P."/>
            <person name="Veyrier F.J."/>
            <person name="Picardeau M."/>
        </authorList>
    </citation>
    <scope>NUCLEOTIDE SEQUENCE [LARGE SCALE GENOMIC DNA]</scope>
    <source>
        <strain evidence="1">201702476</strain>
    </source>
</reference>
<dbReference type="AlphaFoldDB" id="A0A4R9JW65"/>
<name>A0A4R9JW65_9LEPT</name>
<dbReference type="SUPFAM" id="SSF110296">
    <property type="entry name" value="Oligoxyloglucan reducing end-specific cellobiohydrolase"/>
    <property type="match status" value="1"/>
</dbReference>